<dbReference type="SUPFAM" id="SSF52172">
    <property type="entry name" value="CheY-like"/>
    <property type="match status" value="1"/>
</dbReference>
<dbReference type="SUPFAM" id="SSF55781">
    <property type="entry name" value="GAF domain-like"/>
    <property type="match status" value="1"/>
</dbReference>
<keyword evidence="7" id="KW-1185">Reference proteome</keyword>
<keyword evidence="4" id="KW-0804">Transcription</keyword>
<name>A0ABN0UUT9_9PSEU</name>
<sequence length="238" mass="25366">MIGVWERRMVRSLVELADVLVAGADVIEFLQAVTEHCVAALEADGAGVLLADHGGALTVLAASDEGAALHGLLDARDGPARECFQRGAPVRWDPTADSSRFAALAGDAGFGAAYAAPMRLRELTVGVVTVFHRAGSPHGHTGRLTQSFADMASIGIPHVRSREHPDLVAEQVRTVVHERVVVEQAKGVLAERRGIDVVEAFAELRAWARHHRTQVVEVARAVLANGPAVADLVHRRDG</sequence>
<evidence type="ECO:0000256" key="4">
    <source>
        <dbReference type="ARBA" id="ARBA00023163"/>
    </source>
</evidence>
<dbReference type="RefSeq" id="WP_343939927.1">
    <property type="nucleotide sequence ID" value="NZ_BAAABU010000033.1"/>
</dbReference>
<dbReference type="InterPro" id="IPR012074">
    <property type="entry name" value="GAF_ANTAR"/>
</dbReference>
<organism evidence="6 7">
    <name type="scientific">Saccharothrix mutabilis subsp. mutabilis</name>
    <dbReference type="NCBI Taxonomy" id="66855"/>
    <lineage>
        <taxon>Bacteria</taxon>
        <taxon>Bacillati</taxon>
        <taxon>Actinomycetota</taxon>
        <taxon>Actinomycetes</taxon>
        <taxon>Pseudonocardiales</taxon>
        <taxon>Pseudonocardiaceae</taxon>
        <taxon>Saccharothrix</taxon>
    </lineage>
</organism>
<dbReference type="InterPro" id="IPR003018">
    <property type="entry name" value="GAF"/>
</dbReference>
<evidence type="ECO:0000256" key="3">
    <source>
        <dbReference type="ARBA" id="ARBA00023015"/>
    </source>
</evidence>
<accession>A0ABN0UUT9</accession>
<comment type="caution">
    <text evidence="6">The sequence shown here is derived from an EMBL/GenBank/DDBJ whole genome shotgun (WGS) entry which is preliminary data.</text>
</comment>
<dbReference type="InterPro" id="IPR036388">
    <property type="entry name" value="WH-like_DNA-bd_sf"/>
</dbReference>
<dbReference type="InterPro" id="IPR005561">
    <property type="entry name" value="ANTAR"/>
</dbReference>
<keyword evidence="1" id="KW-0808">Transferase</keyword>
<feature type="domain" description="ANTAR" evidence="5">
    <location>
        <begin position="162"/>
        <end position="223"/>
    </location>
</feature>
<dbReference type="Gene3D" id="1.10.10.10">
    <property type="entry name" value="Winged helix-like DNA-binding domain superfamily/Winged helix DNA-binding domain"/>
    <property type="match status" value="1"/>
</dbReference>
<proteinExistence type="predicted"/>
<keyword evidence="3" id="KW-0805">Transcription regulation</keyword>
<reference evidence="6 7" key="1">
    <citation type="journal article" date="2019" name="Int. J. Syst. Evol. Microbiol.">
        <title>The Global Catalogue of Microorganisms (GCM) 10K type strain sequencing project: providing services to taxonomists for standard genome sequencing and annotation.</title>
        <authorList>
            <consortium name="The Broad Institute Genomics Platform"/>
            <consortium name="The Broad Institute Genome Sequencing Center for Infectious Disease"/>
            <person name="Wu L."/>
            <person name="Ma J."/>
        </authorList>
    </citation>
    <scope>NUCLEOTIDE SEQUENCE [LARGE SCALE GENOMIC DNA]</scope>
    <source>
        <strain evidence="6 7">JCM 3380</strain>
    </source>
</reference>
<evidence type="ECO:0000256" key="2">
    <source>
        <dbReference type="ARBA" id="ARBA00022777"/>
    </source>
</evidence>
<evidence type="ECO:0000256" key="1">
    <source>
        <dbReference type="ARBA" id="ARBA00022679"/>
    </source>
</evidence>
<dbReference type="PIRSF" id="PIRSF036625">
    <property type="entry name" value="GAF_ANTAR"/>
    <property type="match status" value="1"/>
</dbReference>
<protein>
    <submittedName>
        <fullName evidence="6">GAF and ANTAR domain-containing protein</fullName>
    </submittedName>
</protein>
<evidence type="ECO:0000313" key="6">
    <source>
        <dbReference type="EMBL" id="GAA0262190.1"/>
    </source>
</evidence>
<dbReference type="Proteomes" id="UP001500416">
    <property type="component" value="Unassembled WGS sequence"/>
</dbReference>
<dbReference type="Pfam" id="PF03861">
    <property type="entry name" value="ANTAR"/>
    <property type="match status" value="1"/>
</dbReference>
<dbReference type="InterPro" id="IPR029016">
    <property type="entry name" value="GAF-like_dom_sf"/>
</dbReference>
<dbReference type="PROSITE" id="PS50921">
    <property type="entry name" value="ANTAR"/>
    <property type="match status" value="1"/>
</dbReference>
<dbReference type="Pfam" id="PF13185">
    <property type="entry name" value="GAF_2"/>
    <property type="match status" value="1"/>
</dbReference>
<dbReference type="InterPro" id="IPR011006">
    <property type="entry name" value="CheY-like_superfamily"/>
</dbReference>
<dbReference type="Gene3D" id="3.30.450.40">
    <property type="match status" value="1"/>
</dbReference>
<gene>
    <name evidence="6" type="ORF">GCM10010492_74050</name>
</gene>
<dbReference type="SMART" id="SM01012">
    <property type="entry name" value="ANTAR"/>
    <property type="match status" value="1"/>
</dbReference>
<keyword evidence="2" id="KW-0418">Kinase</keyword>
<evidence type="ECO:0000259" key="5">
    <source>
        <dbReference type="PROSITE" id="PS50921"/>
    </source>
</evidence>
<dbReference type="EMBL" id="BAAABU010000033">
    <property type="protein sequence ID" value="GAA0262190.1"/>
    <property type="molecule type" value="Genomic_DNA"/>
</dbReference>
<evidence type="ECO:0000313" key="7">
    <source>
        <dbReference type="Proteomes" id="UP001500416"/>
    </source>
</evidence>